<dbReference type="SUPFAM" id="SSF54427">
    <property type="entry name" value="NTF2-like"/>
    <property type="match status" value="1"/>
</dbReference>
<accession>A0A1Z5TRW2</accession>
<reference evidence="1 2" key="1">
    <citation type="submission" date="2017-01" db="EMBL/GenBank/DDBJ databases">
        <title>The recent genome duplication of the halophilic yeast Hortaea werneckii: insights from long-read sequencing.</title>
        <authorList>
            <person name="Sinha S."/>
            <person name="Flibotte S."/>
            <person name="Neira M."/>
            <person name="Lenassi M."/>
            <person name="Gostincar C."/>
            <person name="Stajich J.E."/>
            <person name="Nislow C.E."/>
        </authorList>
    </citation>
    <scope>NUCLEOTIDE SEQUENCE [LARGE SCALE GENOMIC DNA]</scope>
    <source>
        <strain evidence="1 2">EXF-2000</strain>
    </source>
</reference>
<proteinExistence type="predicted"/>
<evidence type="ECO:0000313" key="2">
    <source>
        <dbReference type="Proteomes" id="UP000194280"/>
    </source>
</evidence>
<sequence length="279" mass="30717">MSARSLQRHPAAVGFGCDLTVTLTRLGRAGTSSILLHKETQLHHSLCSVTFHYSLSTSMQSLKHSSARFITSPKAPRAPTAPFATVTQPRQPFRQSKQSNRRTMATDRGELKIESQNIKTAPGVELSSQQQTLVGSVLDLFAGRPSLAKLGLWKDDAEFTDPLTVAKGREKYEAQWYGLQAVFSEIERLNHEVKSAGNPIVMDLSSRYVVKGLGKEQKINSVVEIHTEGDKITKVADMWDGKLPDGAISNAFRHLNAVSVPKMVGVPKNAEEDRQRGNQ</sequence>
<dbReference type="InParanoid" id="A0A1Z5TRW2"/>
<organism evidence="1 2">
    <name type="scientific">Hortaea werneckii EXF-2000</name>
    <dbReference type="NCBI Taxonomy" id="1157616"/>
    <lineage>
        <taxon>Eukaryota</taxon>
        <taxon>Fungi</taxon>
        <taxon>Dikarya</taxon>
        <taxon>Ascomycota</taxon>
        <taxon>Pezizomycotina</taxon>
        <taxon>Dothideomycetes</taxon>
        <taxon>Dothideomycetidae</taxon>
        <taxon>Mycosphaerellales</taxon>
        <taxon>Teratosphaeriaceae</taxon>
        <taxon>Hortaea</taxon>
    </lineage>
</organism>
<dbReference type="PANTHER" id="PTHR34213:SF2">
    <property type="entry name" value="NUCLEAR TRANSPORT FACTOR 2 (NTF2) FAMILY PROTEIN"/>
    <property type="match status" value="1"/>
</dbReference>
<dbReference type="EMBL" id="MUNK01000008">
    <property type="protein sequence ID" value="OTA38671.1"/>
    <property type="molecule type" value="Genomic_DNA"/>
</dbReference>
<gene>
    <name evidence="1" type="ORF">BTJ68_01154</name>
</gene>
<dbReference type="PANTHER" id="PTHR34213">
    <property type="entry name" value="NUCLEAR TRANSPORT FACTOR 2 (NTF2) FAMILY PROTEIN"/>
    <property type="match status" value="1"/>
</dbReference>
<dbReference type="OrthoDB" id="2400485at2759"/>
<dbReference type="InterPro" id="IPR032710">
    <property type="entry name" value="NTF2-like_dom_sf"/>
</dbReference>
<keyword evidence="2" id="KW-1185">Reference proteome</keyword>
<comment type="caution">
    <text evidence="1">The sequence shown here is derived from an EMBL/GenBank/DDBJ whole genome shotgun (WGS) entry which is preliminary data.</text>
</comment>
<dbReference type="VEuPathDB" id="FungiDB:BTJ68_01154"/>
<protein>
    <recommendedName>
        <fullName evidence="3">SnoaL-like domain-containing protein</fullName>
    </recommendedName>
</protein>
<evidence type="ECO:0008006" key="3">
    <source>
        <dbReference type="Google" id="ProtNLM"/>
    </source>
</evidence>
<evidence type="ECO:0000313" key="1">
    <source>
        <dbReference type="EMBL" id="OTA38671.1"/>
    </source>
</evidence>
<name>A0A1Z5TRW2_HORWE</name>
<dbReference type="AlphaFoldDB" id="A0A1Z5TRW2"/>
<dbReference type="Gene3D" id="3.10.450.50">
    <property type="match status" value="1"/>
</dbReference>
<dbReference type="Proteomes" id="UP000194280">
    <property type="component" value="Unassembled WGS sequence"/>
</dbReference>